<feature type="region of interest" description="Disordered" evidence="1">
    <location>
        <begin position="389"/>
        <end position="414"/>
    </location>
</feature>
<protein>
    <recommendedName>
        <fullName evidence="4">AAA domain-containing protein</fullName>
    </recommendedName>
</protein>
<evidence type="ECO:0000313" key="3">
    <source>
        <dbReference type="Proteomes" id="UP000521922"/>
    </source>
</evidence>
<proteinExistence type="predicted"/>
<organism evidence="2 3">
    <name type="scientific">Kineococcus aurantiacus</name>
    <dbReference type="NCBI Taxonomy" id="37633"/>
    <lineage>
        <taxon>Bacteria</taxon>
        <taxon>Bacillati</taxon>
        <taxon>Actinomycetota</taxon>
        <taxon>Actinomycetes</taxon>
        <taxon>Kineosporiales</taxon>
        <taxon>Kineosporiaceae</taxon>
        <taxon>Kineococcus</taxon>
    </lineage>
</organism>
<reference evidence="2 3" key="1">
    <citation type="submission" date="2020-07" db="EMBL/GenBank/DDBJ databases">
        <title>Sequencing the genomes of 1000 actinobacteria strains.</title>
        <authorList>
            <person name="Klenk H.-P."/>
        </authorList>
    </citation>
    <scope>NUCLEOTIDE SEQUENCE [LARGE SCALE GENOMIC DNA]</scope>
    <source>
        <strain evidence="2 3">DSM 7487</strain>
    </source>
</reference>
<keyword evidence="3" id="KW-1185">Reference proteome</keyword>
<gene>
    <name evidence="2" type="ORF">BJ968_000484</name>
</gene>
<dbReference type="AlphaFoldDB" id="A0A7Y9ASI5"/>
<dbReference type="SUPFAM" id="SSF52540">
    <property type="entry name" value="P-loop containing nucleoside triphosphate hydrolases"/>
    <property type="match status" value="1"/>
</dbReference>
<name>A0A7Y9ASI5_9ACTN</name>
<dbReference type="Proteomes" id="UP000521922">
    <property type="component" value="Unassembled WGS sequence"/>
</dbReference>
<dbReference type="EMBL" id="JACCBB010000001">
    <property type="protein sequence ID" value="NYD20944.1"/>
    <property type="molecule type" value="Genomic_DNA"/>
</dbReference>
<sequence>MIEAYDGDVPAPWDEPGQHTPVELIPPTWAPIDLRDVLEGTHVPEEPALFVRTDGHGLLYPGRVHSFHGEPESGKSLVAQAEAARVLTDGGRVLFVDFESDRGTVALRLLALGASVEAILERFHYVRPEGPPSLPHEQQAWTELLAQRFDLAVLDGVTEALSLAGIASKDNDAVTLWVRRVPRAIAHRTGAAVVVIDHVVKDSDSRGRYAIGGQAKLAALDGAAYVVDVVQPLGRGLRGVLSLRVAKDRPGAVRGFAGKPRRDRTAEAARVTVDSTGPDDRIVVTVDPPVAAAPADDDLGGSRPWRPTALMEKVSRLLEDSRDPVVGSTVTAAVRGKRTAVSAALDLLVAEQYVARVMHGRAQRHHCLRPYRQTDDPLSDLYQPRDASDLAQQPPRALDVMRPASRVNTRVRDA</sequence>
<accession>A0A7Y9ASI5</accession>
<dbReference type="Pfam" id="PF13481">
    <property type="entry name" value="AAA_25"/>
    <property type="match status" value="1"/>
</dbReference>
<dbReference type="InterPro" id="IPR027417">
    <property type="entry name" value="P-loop_NTPase"/>
</dbReference>
<evidence type="ECO:0008006" key="4">
    <source>
        <dbReference type="Google" id="ProtNLM"/>
    </source>
</evidence>
<dbReference type="RefSeq" id="WP_179748905.1">
    <property type="nucleotide sequence ID" value="NZ_BAAAGN010000002.1"/>
</dbReference>
<evidence type="ECO:0000256" key="1">
    <source>
        <dbReference type="SAM" id="MobiDB-lite"/>
    </source>
</evidence>
<dbReference type="Gene3D" id="3.40.50.300">
    <property type="entry name" value="P-loop containing nucleotide triphosphate hydrolases"/>
    <property type="match status" value="1"/>
</dbReference>
<evidence type="ECO:0000313" key="2">
    <source>
        <dbReference type="EMBL" id="NYD20944.1"/>
    </source>
</evidence>
<comment type="caution">
    <text evidence="2">The sequence shown here is derived from an EMBL/GenBank/DDBJ whole genome shotgun (WGS) entry which is preliminary data.</text>
</comment>